<gene>
    <name evidence="1" type="ORF">A7P89_02370</name>
</gene>
<protein>
    <submittedName>
        <fullName evidence="1">Uncharacterized protein</fullName>
    </submittedName>
</protein>
<name>A0A1A9RUF1_EIKCO</name>
<evidence type="ECO:0000313" key="1">
    <source>
        <dbReference type="EMBL" id="OAM24117.1"/>
    </source>
</evidence>
<evidence type="ECO:0000313" key="2">
    <source>
        <dbReference type="Proteomes" id="UP000078103"/>
    </source>
</evidence>
<dbReference type="Proteomes" id="UP000078103">
    <property type="component" value="Unassembled WGS sequence"/>
</dbReference>
<reference evidence="2" key="1">
    <citation type="submission" date="2016-05" db="EMBL/GenBank/DDBJ databases">
        <title>Draft genome of Corynebacterium afermentans subsp. afermentans LCDC 88199T.</title>
        <authorList>
            <person name="Bernier A.-M."/>
            <person name="Bernard K."/>
        </authorList>
    </citation>
    <scope>NUCLEOTIDE SEQUENCE [LARGE SCALE GENOMIC DNA]</scope>
    <source>
        <strain evidence="2">NML120819</strain>
    </source>
</reference>
<dbReference type="RefSeq" id="WP_064105221.1">
    <property type="nucleotide sequence ID" value="NZ_LXSH01000010.1"/>
</dbReference>
<comment type="caution">
    <text evidence="1">The sequence shown here is derived from an EMBL/GenBank/DDBJ whole genome shotgun (WGS) entry which is preliminary data.</text>
</comment>
<proteinExistence type="predicted"/>
<dbReference type="EMBL" id="LXSH01000010">
    <property type="protein sequence ID" value="OAM24117.1"/>
    <property type="molecule type" value="Genomic_DNA"/>
</dbReference>
<accession>A0A1A9RUF1</accession>
<dbReference type="AlphaFoldDB" id="A0A1A9RUF1"/>
<sequence>MSTWQEKYCKGRLEYMHDAHYAYNLLCLSEGYLKIQMTGLISVKPYFQVALLSCVPSKEKSIDKEKGLPKQAFLLRY</sequence>
<organism evidence="1 2">
    <name type="scientific">Eikenella corrodens</name>
    <dbReference type="NCBI Taxonomy" id="539"/>
    <lineage>
        <taxon>Bacteria</taxon>
        <taxon>Pseudomonadati</taxon>
        <taxon>Pseudomonadota</taxon>
        <taxon>Betaproteobacteria</taxon>
        <taxon>Neisseriales</taxon>
        <taxon>Neisseriaceae</taxon>
        <taxon>Eikenella</taxon>
    </lineage>
</organism>